<dbReference type="RefSeq" id="WP_109431270.1">
    <property type="nucleotide sequence ID" value="NZ_MPDK01000022.1"/>
</dbReference>
<accession>A0A2U3D6P1</accession>
<evidence type="ECO:0000313" key="1">
    <source>
        <dbReference type="EMBL" id="PWI56942.1"/>
    </source>
</evidence>
<dbReference type="SUPFAM" id="SSF51182">
    <property type="entry name" value="RmlC-like cupins"/>
    <property type="match status" value="1"/>
</dbReference>
<comment type="caution">
    <text evidence="1">The sequence shown here is derived from an EMBL/GenBank/DDBJ whole genome shotgun (WGS) entry which is preliminary data.</text>
</comment>
<dbReference type="InterPro" id="IPR011051">
    <property type="entry name" value="RmlC_Cupin_sf"/>
</dbReference>
<sequence length="123" mass="13884">MAQVTSLQFHEQVLRNLLQIGDDRMIQLSFDKGKGIENHRTNHHAVLIVLAGKLQFFLDQQNFEISAFEMIEIEPLRLHSFVAIEPTVVLLCLFTGSASDDAVAKMKDRQTATRAADDLIFNS</sequence>
<dbReference type="Gene3D" id="2.60.120.10">
    <property type="entry name" value="Jelly Rolls"/>
    <property type="match status" value="1"/>
</dbReference>
<keyword evidence="2" id="KW-1185">Reference proteome</keyword>
<evidence type="ECO:0008006" key="3">
    <source>
        <dbReference type="Google" id="ProtNLM"/>
    </source>
</evidence>
<reference evidence="1 2" key="1">
    <citation type="submission" date="2016-11" db="EMBL/GenBank/DDBJ databases">
        <title>Comparative genomics of Acidibacillus ferroxidans species.</title>
        <authorList>
            <person name="Oliveira G."/>
            <person name="Nunes G."/>
            <person name="Oliveira R."/>
            <person name="Araujo F."/>
            <person name="Salim A."/>
            <person name="Scholte L."/>
            <person name="Morais D."/>
            <person name="Nancucheo I."/>
            <person name="Johnson D.B."/>
            <person name="Grail B."/>
            <person name="Bittencourt J."/>
            <person name="Valadares R."/>
        </authorList>
    </citation>
    <scope>NUCLEOTIDE SEQUENCE [LARGE SCALE GENOMIC DNA]</scope>
    <source>
        <strain evidence="1 2">Y002</strain>
    </source>
</reference>
<evidence type="ECO:0000313" key="2">
    <source>
        <dbReference type="Proteomes" id="UP000245380"/>
    </source>
</evidence>
<dbReference type="InterPro" id="IPR014710">
    <property type="entry name" value="RmlC-like_jellyroll"/>
</dbReference>
<name>A0A2U3D6P1_SULT2</name>
<gene>
    <name evidence="1" type="ORF">BM613_11085</name>
</gene>
<dbReference type="EMBL" id="MPDK01000022">
    <property type="protein sequence ID" value="PWI56942.1"/>
    <property type="molecule type" value="Genomic_DNA"/>
</dbReference>
<dbReference type="Proteomes" id="UP000245380">
    <property type="component" value="Unassembled WGS sequence"/>
</dbReference>
<organism evidence="1 2">
    <name type="scientific">Sulfoacidibacillus thermotolerans</name>
    <name type="common">Acidibacillus sulfuroxidans</name>
    <dbReference type="NCBI Taxonomy" id="1765684"/>
    <lineage>
        <taxon>Bacteria</taxon>
        <taxon>Bacillati</taxon>
        <taxon>Bacillota</taxon>
        <taxon>Bacilli</taxon>
        <taxon>Bacillales</taxon>
        <taxon>Alicyclobacillaceae</taxon>
        <taxon>Sulfoacidibacillus</taxon>
    </lineage>
</organism>
<proteinExistence type="predicted"/>
<protein>
    <recommendedName>
        <fullName evidence="3">AraC-type arabinose-binding/dimerisation domain-containing protein</fullName>
    </recommendedName>
</protein>
<dbReference type="AlphaFoldDB" id="A0A2U3D6P1"/>